<evidence type="ECO:0000256" key="2">
    <source>
        <dbReference type="ARBA" id="ARBA00004496"/>
    </source>
</evidence>
<dbReference type="FunFam" id="3.30.40.10:FF:000215">
    <property type="entry name" value="E3 ubiquitin-protein ligase RNF25"/>
    <property type="match status" value="1"/>
</dbReference>
<evidence type="ECO:0000259" key="18">
    <source>
        <dbReference type="PROSITE" id="PS50908"/>
    </source>
</evidence>
<dbReference type="Gene3D" id="3.30.40.10">
    <property type="entry name" value="Zinc/RING finger domain, C3HC4 (zinc finger)"/>
    <property type="match status" value="1"/>
</dbReference>
<evidence type="ECO:0000256" key="6">
    <source>
        <dbReference type="ARBA" id="ARBA00022679"/>
    </source>
</evidence>
<keyword evidence="8 14" id="KW-0863">Zinc-finger</keyword>
<comment type="catalytic activity">
    <reaction evidence="1">
        <text>S-ubiquitinyl-[E2 ubiquitin-conjugating enzyme]-L-cysteine + [acceptor protein]-L-lysine = [E2 ubiquitin-conjugating enzyme]-L-cysteine + N(6)-ubiquitinyl-[acceptor protein]-L-lysine.</text>
        <dbReference type="EC" id="2.3.2.27"/>
    </reaction>
</comment>
<keyword evidence="10" id="KW-0862">Zinc</keyword>
<dbReference type="GO" id="GO:0005634">
    <property type="term" value="C:nucleus"/>
    <property type="evidence" value="ECO:0007669"/>
    <property type="project" value="TreeGrafter"/>
</dbReference>
<dbReference type="InterPro" id="IPR006575">
    <property type="entry name" value="RWD_dom"/>
</dbReference>
<sequence>MTCLLNAVVSLILTGCVKTVSALAAASSRDIIMATEYDVQSEIEVLQSIYLDELKVDRRDEGSWEVSLVLYPSTAEDSVSQFVRLTLTLTLNQQYPSSSPVISIRNPRGLSDDILSSVQKCLQLEAESWLGSPVLYQLIEKAKEILTESNIPHGNCVICLYDFKEGEAFTKTSCYHYFHSHCLGRYASHSERELRQRRRELEEDKTRDKTDHQELTVLCPVCREPLMYDIDQLLSSPAPQLPELDEAAVGSDFQQKWRELQKLLEKQRSKGGIIDPEVESNRFLIHIHETPPVAENENLEVDVSPGLPGPPSSNEAGVQVEQVVPGLPQCGDTPGQRRQGQNHVRGPRRGGRSRPHQRRGAPIRVQLEKLCLSSDCTEEPIKTDARGDQSRQVQLNPESHQSRSRMSREISAEQPERQVSPNHRAKHPSALEVECPKDGGNSAGGRGHRGRRRGPHRPGPHFRTPGPPHHYLDGRAPRGHGGANNLWGGEGGGGRPSRGHHSRGFHQQVVEQGREEKDG</sequence>
<dbReference type="AlphaFoldDB" id="A0A9D2YVQ2"/>
<dbReference type="PROSITE" id="PS50089">
    <property type="entry name" value="ZF_RING_2"/>
    <property type="match status" value="1"/>
</dbReference>
<dbReference type="InterPro" id="IPR013083">
    <property type="entry name" value="Znf_RING/FYVE/PHD"/>
</dbReference>
<evidence type="ECO:0000256" key="10">
    <source>
        <dbReference type="ARBA" id="ARBA00022833"/>
    </source>
</evidence>
<evidence type="ECO:0000256" key="15">
    <source>
        <dbReference type="SAM" id="MobiDB-lite"/>
    </source>
</evidence>
<evidence type="ECO:0000256" key="11">
    <source>
        <dbReference type="ARBA" id="ARBA00060737"/>
    </source>
</evidence>
<evidence type="ECO:0000256" key="8">
    <source>
        <dbReference type="ARBA" id="ARBA00022771"/>
    </source>
</evidence>
<comment type="similarity">
    <text evidence="11">Belongs to the RNF25 family.</text>
</comment>
<dbReference type="PANTHER" id="PTHR13198">
    <property type="entry name" value="RING FINGER PROTEIN 25"/>
    <property type="match status" value="1"/>
</dbReference>
<feature type="region of interest" description="Disordered" evidence="15">
    <location>
        <begin position="325"/>
        <end position="364"/>
    </location>
</feature>
<accession>A0A9D2YVQ2</accession>
<feature type="chain" id="PRO_5039570587" description="E3 ubiquitin-protein ligase RNF25" evidence="16">
    <location>
        <begin position="23"/>
        <end position="519"/>
    </location>
</feature>
<keyword evidence="5" id="KW-0963">Cytoplasm</keyword>
<protein>
    <recommendedName>
        <fullName evidence="12">E3 ubiquitin-protein ligase RNF25</fullName>
        <ecNumber evidence="4">2.3.2.27</ecNumber>
    </recommendedName>
    <alternativeName>
        <fullName evidence="13">RING finger protein 25</fullName>
    </alternativeName>
</protein>
<dbReference type="EMBL" id="JAAVVJ010000003">
    <property type="protein sequence ID" value="KAF7227562.1"/>
    <property type="molecule type" value="Genomic_DNA"/>
</dbReference>
<dbReference type="InterPro" id="IPR001841">
    <property type="entry name" value="Znf_RING"/>
</dbReference>
<evidence type="ECO:0000256" key="14">
    <source>
        <dbReference type="PROSITE-ProRule" id="PRU00175"/>
    </source>
</evidence>
<keyword evidence="6" id="KW-0808">Transferase</keyword>
<feature type="non-terminal residue" evidence="19">
    <location>
        <position position="519"/>
    </location>
</feature>
<keyword evidence="16" id="KW-0732">Signal</keyword>
<dbReference type="Pfam" id="PF17123">
    <property type="entry name" value="zf-RING_11"/>
    <property type="match status" value="1"/>
</dbReference>
<dbReference type="GO" id="GO:0005737">
    <property type="term" value="C:cytoplasm"/>
    <property type="evidence" value="ECO:0007669"/>
    <property type="project" value="UniProtKB-SubCell"/>
</dbReference>
<dbReference type="InterPro" id="IPR016135">
    <property type="entry name" value="UBQ-conjugating_enzyme/RWD"/>
</dbReference>
<dbReference type="Pfam" id="PF05773">
    <property type="entry name" value="RWD"/>
    <property type="match status" value="1"/>
</dbReference>
<dbReference type="SMART" id="SM00184">
    <property type="entry name" value="RING"/>
    <property type="match status" value="1"/>
</dbReference>
<feature type="compositionally biased region" description="Basic residues" evidence="15">
    <location>
        <begin position="345"/>
        <end position="361"/>
    </location>
</feature>
<evidence type="ECO:0000256" key="4">
    <source>
        <dbReference type="ARBA" id="ARBA00012483"/>
    </source>
</evidence>
<dbReference type="GO" id="GO:0016567">
    <property type="term" value="P:protein ubiquitination"/>
    <property type="evidence" value="ECO:0007669"/>
    <property type="project" value="TreeGrafter"/>
</dbReference>
<dbReference type="GO" id="GO:0061630">
    <property type="term" value="F:ubiquitin protein ligase activity"/>
    <property type="evidence" value="ECO:0007669"/>
    <property type="project" value="UniProtKB-EC"/>
</dbReference>
<comment type="pathway">
    <text evidence="3">Protein modification; protein ubiquitination.</text>
</comment>
<evidence type="ECO:0000256" key="16">
    <source>
        <dbReference type="SAM" id="SignalP"/>
    </source>
</evidence>
<evidence type="ECO:0000256" key="1">
    <source>
        <dbReference type="ARBA" id="ARBA00000900"/>
    </source>
</evidence>
<evidence type="ECO:0000313" key="19">
    <source>
        <dbReference type="EMBL" id="KAF7227562.1"/>
    </source>
</evidence>
<reference evidence="19" key="1">
    <citation type="submission" date="2020-03" db="EMBL/GenBank/DDBJ databases">
        <title>Intra-Species Differences in Population Size shape Life History and Genome Evolution.</title>
        <authorList>
            <person name="Willemsen D."/>
            <person name="Cui R."/>
            <person name="Valenzano D.R."/>
        </authorList>
    </citation>
    <scope>NUCLEOTIDE SEQUENCE</scope>
    <source>
        <strain evidence="19">GRZ</strain>
        <tissue evidence="19">Whole</tissue>
    </source>
</reference>
<dbReference type="GO" id="GO:0008270">
    <property type="term" value="F:zinc ion binding"/>
    <property type="evidence" value="ECO:0007669"/>
    <property type="project" value="UniProtKB-KW"/>
</dbReference>
<evidence type="ECO:0000256" key="12">
    <source>
        <dbReference type="ARBA" id="ARBA00067354"/>
    </source>
</evidence>
<feature type="compositionally biased region" description="Basic and acidic residues" evidence="15">
    <location>
        <begin position="406"/>
        <end position="416"/>
    </location>
</feature>
<feature type="region of interest" description="Disordered" evidence="15">
    <location>
        <begin position="381"/>
        <end position="519"/>
    </location>
</feature>
<keyword evidence="7" id="KW-0479">Metal-binding</keyword>
<evidence type="ECO:0000256" key="9">
    <source>
        <dbReference type="ARBA" id="ARBA00022786"/>
    </source>
</evidence>
<name>A0A9D2YVQ2_NOTFU</name>
<evidence type="ECO:0000259" key="17">
    <source>
        <dbReference type="PROSITE" id="PS50089"/>
    </source>
</evidence>
<organism evidence="19 20">
    <name type="scientific">Nothobranchius furzeri</name>
    <name type="common">Turquoise killifish</name>
    <dbReference type="NCBI Taxonomy" id="105023"/>
    <lineage>
        <taxon>Eukaryota</taxon>
        <taxon>Metazoa</taxon>
        <taxon>Chordata</taxon>
        <taxon>Craniata</taxon>
        <taxon>Vertebrata</taxon>
        <taxon>Euteleostomi</taxon>
        <taxon>Actinopterygii</taxon>
        <taxon>Neopterygii</taxon>
        <taxon>Teleostei</taxon>
        <taxon>Neoteleostei</taxon>
        <taxon>Acanthomorphata</taxon>
        <taxon>Ovalentaria</taxon>
        <taxon>Atherinomorphae</taxon>
        <taxon>Cyprinodontiformes</taxon>
        <taxon>Nothobranchiidae</taxon>
        <taxon>Nothobranchius</taxon>
    </lineage>
</organism>
<dbReference type="SMART" id="SM00591">
    <property type="entry name" value="RWD"/>
    <property type="match status" value="1"/>
</dbReference>
<evidence type="ECO:0000256" key="13">
    <source>
        <dbReference type="ARBA" id="ARBA00075535"/>
    </source>
</evidence>
<feature type="compositionally biased region" description="Polar residues" evidence="15">
    <location>
        <begin position="390"/>
        <end position="399"/>
    </location>
</feature>
<dbReference type="Gene3D" id="3.10.110.10">
    <property type="entry name" value="Ubiquitin Conjugating Enzyme"/>
    <property type="match status" value="1"/>
</dbReference>
<dbReference type="Proteomes" id="UP000822369">
    <property type="component" value="Chromosome 3"/>
</dbReference>
<evidence type="ECO:0000313" key="20">
    <source>
        <dbReference type="Proteomes" id="UP000822369"/>
    </source>
</evidence>
<comment type="subcellular location">
    <subcellularLocation>
        <location evidence="2">Cytoplasm</location>
    </subcellularLocation>
</comment>
<feature type="signal peptide" evidence="16">
    <location>
        <begin position="1"/>
        <end position="22"/>
    </location>
</feature>
<dbReference type="PANTHER" id="PTHR13198:SF4">
    <property type="entry name" value="E3 UBIQUITIN-PROTEIN LIGASE RNF25"/>
    <property type="match status" value="1"/>
</dbReference>
<dbReference type="CDD" id="cd16470">
    <property type="entry name" value="RING-H2_RNF25"/>
    <property type="match status" value="1"/>
</dbReference>
<dbReference type="FunFam" id="3.10.110.10:FF:000052">
    <property type="entry name" value="Putative e3 ubiquitin-protein ligase rnf25"/>
    <property type="match status" value="1"/>
</dbReference>
<feature type="domain" description="RWD" evidence="18">
    <location>
        <begin position="41"/>
        <end position="149"/>
    </location>
</feature>
<comment type="caution">
    <text evidence="19">The sequence shown here is derived from an EMBL/GenBank/DDBJ whole genome shotgun (WGS) entry which is preliminary data.</text>
</comment>
<feature type="compositionally biased region" description="Basic residues" evidence="15">
    <location>
        <begin position="446"/>
        <end position="460"/>
    </location>
</feature>
<dbReference type="EC" id="2.3.2.27" evidence="4"/>
<dbReference type="CDD" id="cd23818">
    <property type="entry name" value="RWD_RNF25"/>
    <property type="match status" value="1"/>
</dbReference>
<proteinExistence type="inferred from homology"/>
<dbReference type="SUPFAM" id="SSF54495">
    <property type="entry name" value="UBC-like"/>
    <property type="match status" value="1"/>
</dbReference>
<dbReference type="PROSITE" id="PS50908">
    <property type="entry name" value="RWD"/>
    <property type="match status" value="1"/>
</dbReference>
<evidence type="ECO:0000256" key="5">
    <source>
        <dbReference type="ARBA" id="ARBA00022490"/>
    </source>
</evidence>
<dbReference type="InterPro" id="IPR039133">
    <property type="entry name" value="RNF25"/>
</dbReference>
<evidence type="ECO:0000256" key="7">
    <source>
        <dbReference type="ARBA" id="ARBA00022723"/>
    </source>
</evidence>
<dbReference type="SUPFAM" id="SSF57850">
    <property type="entry name" value="RING/U-box"/>
    <property type="match status" value="1"/>
</dbReference>
<gene>
    <name evidence="19" type="primary">rnf25</name>
    <name evidence="19" type="ORF">G4P62_018505</name>
</gene>
<keyword evidence="9" id="KW-0833">Ubl conjugation pathway</keyword>
<feature type="domain" description="RING-type" evidence="17">
    <location>
        <begin position="156"/>
        <end position="223"/>
    </location>
</feature>
<evidence type="ECO:0000256" key="3">
    <source>
        <dbReference type="ARBA" id="ARBA00004906"/>
    </source>
</evidence>